<keyword evidence="2" id="KW-1185">Reference proteome</keyword>
<evidence type="ECO:0000313" key="1">
    <source>
        <dbReference type="EMBL" id="MBE1605547.1"/>
    </source>
</evidence>
<dbReference type="RefSeq" id="WP_192749870.1">
    <property type="nucleotide sequence ID" value="NZ_JADBEM010000001.1"/>
</dbReference>
<name>A0A927MYB1_9ACTN</name>
<gene>
    <name evidence="1" type="ORF">HEB94_002395</name>
</gene>
<dbReference type="AlphaFoldDB" id="A0A927MYB1"/>
<protein>
    <submittedName>
        <fullName evidence="1">Uncharacterized protein</fullName>
    </submittedName>
</protein>
<dbReference type="Proteomes" id="UP000638648">
    <property type="component" value="Unassembled WGS sequence"/>
</dbReference>
<reference evidence="1" key="1">
    <citation type="submission" date="2020-10" db="EMBL/GenBank/DDBJ databases">
        <title>Sequencing the genomes of 1000 actinobacteria strains.</title>
        <authorList>
            <person name="Klenk H.-P."/>
        </authorList>
    </citation>
    <scope>NUCLEOTIDE SEQUENCE</scope>
    <source>
        <strain evidence="1">DSM 45354</strain>
    </source>
</reference>
<dbReference type="EMBL" id="JADBEM010000001">
    <property type="protein sequence ID" value="MBE1605547.1"/>
    <property type="molecule type" value="Genomic_DNA"/>
</dbReference>
<sequence length="369" mass="41614">MLQLRHWQTYRTFCSEYDKAAKVVDSELVGKAPSRAQLHRWLSGDLQGLPYPFHCRVLEQMFTGFTARQLFERCPPEEAERPPREAAATGSEKANQLLGVLDERLEAPTFTDVAWGKGQPVRGPSALGQPTFSLTDAPSGADLDTASDAARTISRRLLELQKIRRFSDDDMQELASLAGHVVELAETIHIDIEADGQATVVYGFDLLNLSNRPLARVPRDIWFQCVDGESLAIEPTAGSERRVAIQRIHDTADMSKFAFQVSPPIKPGETARVGYSCRGGKFDVSHYWRQFFPRFTRHFTMRVRQKSIRLGSCSAIEERPDGSEESAADTLIWDYEGEDAIMTLTRDYLRPNQYVSLHWDVIREPPGRA</sequence>
<evidence type="ECO:0000313" key="2">
    <source>
        <dbReference type="Proteomes" id="UP000638648"/>
    </source>
</evidence>
<comment type="caution">
    <text evidence="1">The sequence shown here is derived from an EMBL/GenBank/DDBJ whole genome shotgun (WGS) entry which is preliminary data.</text>
</comment>
<organism evidence="1 2">
    <name type="scientific">Actinopolymorpha pittospori</name>
    <dbReference type="NCBI Taxonomy" id="648752"/>
    <lineage>
        <taxon>Bacteria</taxon>
        <taxon>Bacillati</taxon>
        <taxon>Actinomycetota</taxon>
        <taxon>Actinomycetes</taxon>
        <taxon>Propionibacteriales</taxon>
        <taxon>Actinopolymorphaceae</taxon>
        <taxon>Actinopolymorpha</taxon>
    </lineage>
</organism>
<proteinExistence type="predicted"/>
<accession>A0A927MYB1</accession>